<evidence type="ECO:0000313" key="1">
    <source>
        <dbReference type="EMBL" id="KKL86142.1"/>
    </source>
</evidence>
<name>A0A0F9IFF7_9ZZZZ</name>
<accession>A0A0F9IFF7</accession>
<reference evidence="1" key="1">
    <citation type="journal article" date="2015" name="Nature">
        <title>Complex archaea that bridge the gap between prokaryotes and eukaryotes.</title>
        <authorList>
            <person name="Spang A."/>
            <person name="Saw J.H."/>
            <person name="Jorgensen S.L."/>
            <person name="Zaremba-Niedzwiedzka K."/>
            <person name="Martijn J."/>
            <person name="Lind A.E."/>
            <person name="van Eijk R."/>
            <person name="Schleper C."/>
            <person name="Guy L."/>
            <person name="Ettema T.J."/>
        </authorList>
    </citation>
    <scope>NUCLEOTIDE SEQUENCE</scope>
</reference>
<sequence>MDYEEAINKQYGTSDLGTKILNTLRDEGIETKRQIQESLASIEDLHIRGRSATMELTQGAGLNEG</sequence>
<organism evidence="1">
    <name type="scientific">marine sediment metagenome</name>
    <dbReference type="NCBI Taxonomy" id="412755"/>
    <lineage>
        <taxon>unclassified sequences</taxon>
        <taxon>metagenomes</taxon>
        <taxon>ecological metagenomes</taxon>
    </lineage>
</organism>
<comment type="caution">
    <text evidence="1">The sequence shown here is derived from an EMBL/GenBank/DDBJ whole genome shotgun (WGS) entry which is preliminary data.</text>
</comment>
<feature type="non-terminal residue" evidence="1">
    <location>
        <position position="65"/>
    </location>
</feature>
<proteinExistence type="predicted"/>
<gene>
    <name evidence="1" type="ORF">LCGC14_1947680</name>
</gene>
<protein>
    <submittedName>
        <fullName evidence="1">Uncharacterized protein</fullName>
    </submittedName>
</protein>
<dbReference type="AlphaFoldDB" id="A0A0F9IFF7"/>
<dbReference type="EMBL" id="LAZR01021198">
    <property type="protein sequence ID" value="KKL86142.1"/>
    <property type="molecule type" value="Genomic_DNA"/>
</dbReference>